<dbReference type="AlphaFoldDB" id="A0A1C6SZP4"/>
<feature type="compositionally biased region" description="Basic and acidic residues" evidence="1">
    <location>
        <begin position="65"/>
        <end position="75"/>
    </location>
</feature>
<reference evidence="3" key="1">
    <citation type="submission" date="2016-06" db="EMBL/GenBank/DDBJ databases">
        <authorList>
            <person name="Varghese N."/>
            <person name="Submissions Spin"/>
        </authorList>
    </citation>
    <scope>NUCLEOTIDE SEQUENCE [LARGE SCALE GENOMIC DNA]</scope>
    <source>
        <strain evidence="3">DSM 45431</strain>
    </source>
</reference>
<evidence type="ECO:0000313" key="2">
    <source>
        <dbReference type="EMBL" id="SCL35036.1"/>
    </source>
</evidence>
<dbReference type="Proteomes" id="UP000199413">
    <property type="component" value="Unassembled WGS sequence"/>
</dbReference>
<accession>A0A1C6SZP4</accession>
<gene>
    <name evidence="2" type="ORF">GA0070624_5151</name>
</gene>
<protein>
    <submittedName>
        <fullName evidence="2">Uncharacterized protein</fullName>
    </submittedName>
</protein>
<organism evidence="2 3">
    <name type="scientific">Micromonospora rhizosphaerae</name>
    <dbReference type="NCBI Taxonomy" id="568872"/>
    <lineage>
        <taxon>Bacteria</taxon>
        <taxon>Bacillati</taxon>
        <taxon>Actinomycetota</taxon>
        <taxon>Actinomycetes</taxon>
        <taxon>Micromonosporales</taxon>
        <taxon>Micromonosporaceae</taxon>
        <taxon>Micromonospora</taxon>
    </lineage>
</organism>
<proteinExistence type="predicted"/>
<sequence length="75" mass="8100">MSQLTDRLADFVGRYVQAVIVVHHSTFMNSHEGAPQALECFLFRGHGLHSLDPSPSGPGINGMDLVREPARSSGP</sequence>
<keyword evidence="3" id="KW-1185">Reference proteome</keyword>
<feature type="region of interest" description="Disordered" evidence="1">
    <location>
        <begin position="52"/>
        <end position="75"/>
    </location>
</feature>
<evidence type="ECO:0000313" key="3">
    <source>
        <dbReference type="Proteomes" id="UP000199413"/>
    </source>
</evidence>
<evidence type="ECO:0000256" key="1">
    <source>
        <dbReference type="SAM" id="MobiDB-lite"/>
    </source>
</evidence>
<name>A0A1C6SZP4_9ACTN</name>
<dbReference type="EMBL" id="FMHV01000002">
    <property type="protein sequence ID" value="SCL35036.1"/>
    <property type="molecule type" value="Genomic_DNA"/>
</dbReference>